<keyword evidence="5" id="KW-1185">Reference proteome</keyword>
<comment type="caution">
    <text evidence="4">The sequence shown here is derived from an EMBL/GenBank/DDBJ whole genome shotgun (WGS) entry which is preliminary data.</text>
</comment>
<feature type="region of interest" description="Disordered" evidence="3">
    <location>
        <begin position="1"/>
        <end position="157"/>
    </location>
</feature>
<dbReference type="PANTHER" id="PTHR12842:SF4">
    <property type="entry name" value="PROTEIN NOXP20"/>
    <property type="match status" value="1"/>
</dbReference>
<evidence type="ECO:0000256" key="2">
    <source>
        <dbReference type="ARBA" id="ARBA00022553"/>
    </source>
</evidence>
<dbReference type="Proteomes" id="UP000700334">
    <property type="component" value="Unassembled WGS sequence"/>
</dbReference>
<accession>A0A8J6DQ22</accession>
<feature type="region of interest" description="Disordered" evidence="3">
    <location>
        <begin position="238"/>
        <end position="283"/>
    </location>
</feature>
<proteinExistence type="inferred from homology"/>
<evidence type="ECO:0000256" key="1">
    <source>
        <dbReference type="ARBA" id="ARBA00006903"/>
    </source>
</evidence>
<feature type="compositionally biased region" description="Polar residues" evidence="3">
    <location>
        <begin position="63"/>
        <end position="73"/>
    </location>
</feature>
<evidence type="ECO:0000313" key="4">
    <source>
        <dbReference type="EMBL" id="KAG8516534.1"/>
    </source>
</evidence>
<dbReference type="InterPro" id="IPR007998">
    <property type="entry name" value="DUF719"/>
</dbReference>
<feature type="compositionally biased region" description="Pro residues" evidence="3">
    <location>
        <begin position="11"/>
        <end position="21"/>
    </location>
</feature>
<dbReference type="EMBL" id="JAGFMF010011678">
    <property type="protein sequence ID" value="KAG8516534.1"/>
    <property type="molecule type" value="Genomic_DNA"/>
</dbReference>
<feature type="region of interest" description="Disordered" evidence="3">
    <location>
        <begin position="478"/>
        <end position="511"/>
    </location>
</feature>
<reference evidence="4" key="1">
    <citation type="journal article" date="2021" name="Evol. Appl.">
        <title>The genome of the Pyrenean desman and the effects of bottlenecks and inbreeding on the genomic landscape of an endangered species.</title>
        <authorList>
            <person name="Escoda L."/>
            <person name="Castresana J."/>
        </authorList>
    </citation>
    <scope>NUCLEOTIDE SEQUENCE</scope>
    <source>
        <strain evidence="4">IBE-C5619</strain>
    </source>
</reference>
<dbReference type="Pfam" id="PF05334">
    <property type="entry name" value="DUF719"/>
    <property type="match status" value="1"/>
</dbReference>
<dbReference type="OrthoDB" id="5597648at2759"/>
<evidence type="ECO:0000256" key="3">
    <source>
        <dbReference type="SAM" id="MobiDB-lite"/>
    </source>
</evidence>
<gene>
    <name evidence="4" type="ORF">J0S82_008238</name>
</gene>
<dbReference type="AlphaFoldDB" id="A0A8J6DQ22"/>
<dbReference type="PANTHER" id="PTHR12842">
    <property type="entry name" value="FI01459P"/>
    <property type="match status" value="1"/>
</dbReference>
<feature type="compositionally biased region" description="Polar residues" evidence="3">
    <location>
        <begin position="264"/>
        <end position="283"/>
    </location>
</feature>
<comment type="similarity">
    <text evidence="1">Belongs to the FAM114 family.</text>
</comment>
<sequence>MGAGPLGLTAPVPPPGPPPGRVPASPADVAGRDPPGAPARTRPPERVESCSLPQLLLPHHSPTYPNVRSSPPESDTKMSEDAGDTLATGDKAEITEMPNSDSLPEDAEVHCDSATVSEEPTPADPSGDVRENAVEFAETADTEQPIETSAGEPPHKGEVAEEVLAECSDSVSLEAELGSEIPLKEQNDLAEAVDSPPRGGGWAGWGSWGKSLISSASATVGHGLTAVKEKAGATLRIHGANSGSPEETQPDTENGVPPTADAPTDQSSAENPPTSPSSGSRGMLSAISNAVQNTGKSVLSGGLDALEFIGKKTMNVLAESDPGFKRTKTLMERTVSLSQMLREAKEKEKQRLAQQLTAERTVHYGTLFDEYQGLSHLEALEILSNESESQVQSFLASLDGEKLESLKNDLISIKDIFASKELENEENKEKQGIEEKGEEFASMLTELLFELHVAATPDKLNKAMKKAHDWVEEDQITVSVDVAEESEGKSKIEEKEEKPENPKEDKNEERTKTVEDICMLSIESLAEVTARCIEQLHKVAELILHGQEEEKSAQDRAKVLIKLTTAMCNEVDSLSQKFMNSLTIAGANKKAEVLNPMINSVLLEGCNSTIYVQDALQLLLPILQVSHIQTSCSKSQP</sequence>
<feature type="compositionally biased region" description="Basic and acidic residues" evidence="3">
    <location>
        <begin position="486"/>
        <end position="511"/>
    </location>
</feature>
<feature type="compositionally biased region" description="Low complexity" evidence="3">
    <location>
        <begin position="1"/>
        <end position="10"/>
    </location>
</feature>
<feature type="compositionally biased region" description="Low complexity" evidence="3">
    <location>
        <begin position="51"/>
        <end position="62"/>
    </location>
</feature>
<keyword evidence="2" id="KW-0597">Phosphoprotein</keyword>
<organism evidence="4 5">
    <name type="scientific">Galemys pyrenaicus</name>
    <name type="common">Iberian desman</name>
    <name type="synonym">Pyrenean desman</name>
    <dbReference type="NCBI Taxonomy" id="202257"/>
    <lineage>
        <taxon>Eukaryota</taxon>
        <taxon>Metazoa</taxon>
        <taxon>Chordata</taxon>
        <taxon>Craniata</taxon>
        <taxon>Vertebrata</taxon>
        <taxon>Euteleostomi</taxon>
        <taxon>Mammalia</taxon>
        <taxon>Eutheria</taxon>
        <taxon>Laurasiatheria</taxon>
        <taxon>Eulipotyphla</taxon>
        <taxon>Talpidae</taxon>
        <taxon>Galemys</taxon>
    </lineage>
</organism>
<protein>
    <submittedName>
        <fullName evidence="4">Protein NOXP20</fullName>
    </submittedName>
</protein>
<name>A0A8J6DQ22_GALPY</name>
<evidence type="ECO:0000313" key="5">
    <source>
        <dbReference type="Proteomes" id="UP000700334"/>
    </source>
</evidence>